<gene>
    <name evidence="6" type="ORF">K7432_015056</name>
</gene>
<evidence type="ECO:0000256" key="3">
    <source>
        <dbReference type="SAM" id="Coils"/>
    </source>
</evidence>
<organism evidence="6 7">
    <name type="scientific">Basidiobolus ranarum</name>
    <dbReference type="NCBI Taxonomy" id="34480"/>
    <lineage>
        <taxon>Eukaryota</taxon>
        <taxon>Fungi</taxon>
        <taxon>Fungi incertae sedis</taxon>
        <taxon>Zoopagomycota</taxon>
        <taxon>Entomophthoromycotina</taxon>
        <taxon>Basidiobolomycetes</taxon>
        <taxon>Basidiobolales</taxon>
        <taxon>Basidiobolaceae</taxon>
        <taxon>Basidiobolus</taxon>
    </lineage>
</organism>
<dbReference type="EMBL" id="JASJQH010008779">
    <property type="protein sequence ID" value="KAK9686713.1"/>
    <property type="molecule type" value="Genomic_DNA"/>
</dbReference>
<feature type="compositionally biased region" description="Polar residues" evidence="4">
    <location>
        <begin position="162"/>
        <end position="175"/>
    </location>
</feature>
<keyword evidence="2" id="KW-0539">Nucleus</keyword>
<dbReference type="PROSITE" id="PS50888">
    <property type="entry name" value="BHLH"/>
    <property type="match status" value="1"/>
</dbReference>
<proteinExistence type="predicted"/>
<protein>
    <recommendedName>
        <fullName evidence="5">BHLH domain-containing protein</fullName>
    </recommendedName>
</protein>
<reference evidence="6 7" key="1">
    <citation type="submission" date="2023-04" db="EMBL/GenBank/DDBJ databases">
        <title>Genome of Basidiobolus ranarum AG-B5.</title>
        <authorList>
            <person name="Stajich J.E."/>
            <person name="Carter-House D."/>
            <person name="Gryganskyi A."/>
        </authorList>
    </citation>
    <scope>NUCLEOTIDE SEQUENCE [LARGE SCALE GENOMIC DNA]</scope>
    <source>
        <strain evidence="6 7">AG-B5</strain>
    </source>
</reference>
<comment type="caution">
    <text evidence="6">The sequence shown here is derived from an EMBL/GenBank/DDBJ whole genome shotgun (WGS) entry which is preliminary data.</text>
</comment>
<sequence>MNYSNDRLTHVNGVHFSQARHDYPEHNSPSYSETTSRYEGRGELLLPPHLPRLNADLQQQNHIPFRRHSVAGLPGGSYSLPLPHLSGREAQQPSSLSQSFTPEYSHDTEAEKHTSENQYSSSLKRKESSSNSTNVPASAFKRRASMCDPLPPPPQIFAFAGSSHTPGDNINSATGSLKLPKIEEIEGYSSEYSEKSPPPTQDRPIPHHHLLDRPAFRHEHMMGRRASLPVISFPHQSLINERGSDQALDSSHSSYVFPSPSDGDKISPYSRTPALKVSHKLAERKRRKEMKDLFDELRDNLPVDKNIKTSKWEILSKSIEYIRQLQEGQDKLSQEIRDLRQQVVILKQGRRRSD</sequence>
<dbReference type="Pfam" id="PF00010">
    <property type="entry name" value="HLH"/>
    <property type="match status" value="1"/>
</dbReference>
<dbReference type="SUPFAM" id="SSF47459">
    <property type="entry name" value="HLH, helix-loop-helix DNA-binding domain"/>
    <property type="match status" value="1"/>
</dbReference>
<keyword evidence="3" id="KW-0175">Coiled coil</keyword>
<feature type="region of interest" description="Disordered" evidence="4">
    <location>
        <begin position="81"/>
        <end position="178"/>
    </location>
</feature>
<feature type="region of interest" description="Disordered" evidence="4">
    <location>
        <begin position="189"/>
        <end position="208"/>
    </location>
</feature>
<feature type="coiled-coil region" evidence="3">
    <location>
        <begin position="322"/>
        <end position="349"/>
    </location>
</feature>
<dbReference type="InterPro" id="IPR011598">
    <property type="entry name" value="bHLH_dom"/>
</dbReference>
<accession>A0ABR2VNS7</accession>
<keyword evidence="1" id="KW-0238">DNA-binding</keyword>
<dbReference type="PANTHER" id="PTHR10328:SF15">
    <property type="entry name" value="BHLH TRANSCRIPTION FACTOR"/>
    <property type="match status" value="1"/>
</dbReference>
<dbReference type="Gene3D" id="4.10.280.10">
    <property type="entry name" value="Helix-loop-helix DNA-binding domain"/>
    <property type="match status" value="1"/>
</dbReference>
<evidence type="ECO:0000256" key="2">
    <source>
        <dbReference type="ARBA" id="ARBA00023242"/>
    </source>
</evidence>
<feature type="compositionally biased region" description="Low complexity" evidence="4">
    <location>
        <begin position="250"/>
        <end position="261"/>
    </location>
</feature>
<dbReference type="Proteomes" id="UP001479436">
    <property type="component" value="Unassembled WGS sequence"/>
</dbReference>
<evidence type="ECO:0000256" key="1">
    <source>
        <dbReference type="ARBA" id="ARBA00023125"/>
    </source>
</evidence>
<name>A0ABR2VNS7_9FUNG</name>
<evidence type="ECO:0000313" key="7">
    <source>
        <dbReference type="Proteomes" id="UP001479436"/>
    </source>
</evidence>
<feature type="compositionally biased region" description="Polar residues" evidence="4">
    <location>
        <begin position="89"/>
        <end position="102"/>
    </location>
</feature>
<dbReference type="SMART" id="SM00353">
    <property type="entry name" value="HLH"/>
    <property type="match status" value="1"/>
</dbReference>
<evidence type="ECO:0000259" key="5">
    <source>
        <dbReference type="PROSITE" id="PS50888"/>
    </source>
</evidence>
<keyword evidence="7" id="KW-1185">Reference proteome</keyword>
<feature type="region of interest" description="Disordered" evidence="4">
    <location>
        <begin position="244"/>
        <end position="269"/>
    </location>
</feature>
<feature type="region of interest" description="Disordered" evidence="4">
    <location>
        <begin position="17"/>
        <end position="39"/>
    </location>
</feature>
<dbReference type="PANTHER" id="PTHR10328">
    <property type="entry name" value="PROTEIN MAX MYC-ASSOCIATED FACTOR X"/>
    <property type="match status" value="1"/>
</dbReference>
<evidence type="ECO:0000256" key="4">
    <source>
        <dbReference type="SAM" id="MobiDB-lite"/>
    </source>
</evidence>
<feature type="compositionally biased region" description="Basic and acidic residues" evidence="4">
    <location>
        <begin position="104"/>
        <end position="115"/>
    </location>
</feature>
<evidence type="ECO:0000313" key="6">
    <source>
        <dbReference type="EMBL" id="KAK9686713.1"/>
    </source>
</evidence>
<dbReference type="InterPro" id="IPR036638">
    <property type="entry name" value="HLH_DNA-bd_sf"/>
</dbReference>
<feature type="domain" description="BHLH" evidence="5">
    <location>
        <begin position="274"/>
        <end position="325"/>
    </location>
</feature>